<evidence type="ECO:0000256" key="3">
    <source>
        <dbReference type="SAM" id="SignalP"/>
    </source>
</evidence>
<dbReference type="Proteomes" id="UP000092666">
    <property type="component" value="Unassembled WGS sequence"/>
</dbReference>
<feature type="compositionally biased region" description="Low complexity" evidence="1">
    <location>
        <begin position="382"/>
        <end position="415"/>
    </location>
</feature>
<feature type="compositionally biased region" description="Polar residues" evidence="1">
    <location>
        <begin position="113"/>
        <end position="122"/>
    </location>
</feature>
<feature type="compositionally biased region" description="Basic and acidic residues" evidence="1">
    <location>
        <begin position="756"/>
        <end position="775"/>
    </location>
</feature>
<feature type="compositionally biased region" description="Polar residues" evidence="1">
    <location>
        <begin position="185"/>
        <end position="196"/>
    </location>
</feature>
<keyword evidence="2" id="KW-0472">Membrane</keyword>
<reference evidence="4 5" key="1">
    <citation type="submission" date="2013-07" db="EMBL/GenBank/DDBJ databases">
        <title>The Genome Sequence of Cryptococcus heveanensis BCC8398.</title>
        <authorList>
            <consortium name="The Broad Institute Genome Sequencing Platform"/>
            <person name="Cuomo C."/>
            <person name="Litvintseva A."/>
            <person name="Chen Y."/>
            <person name="Heitman J."/>
            <person name="Sun S."/>
            <person name="Springer D."/>
            <person name="Dromer F."/>
            <person name="Young S.K."/>
            <person name="Zeng Q."/>
            <person name="Gargeya S."/>
            <person name="Fitzgerald M."/>
            <person name="Abouelleil A."/>
            <person name="Alvarado L."/>
            <person name="Berlin A.M."/>
            <person name="Chapman S.B."/>
            <person name="Dewar J."/>
            <person name="Goldberg J."/>
            <person name="Griggs A."/>
            <person name="Gujja S."/>
            <person name="Hansen M."/>
            <person name="Howarth C."/>
            <person name="Imamovic A."/>
            <person name="Larimer J."/>
            <person name="McCowan C."/>
            <person name="Murphy C."/>
            <person name="Pearson M."/>
            <person name="Priest M."/>
            <person name="Roberts A."/>
            <person name="Saif S."/>
            <person name="Shea T."/>
            <person name="Sykes S."/>
            <person name="Wortman J."/>
            <person name="Nusbaum C."/>
            <person name="Birren B."/>
        </authorList>
    </citation>
    <scope>NUCLEOTIDE SEQUENCE [LARGE SCALE GENOMIC DNA]</scope>
    <source>
        <strain evidence="4 5">BCC8398</strain>
    </source>
</reference>
<feature type="compositionally biased region" description="Polar residues" evidence="1">
    <location>
        <begin position="451"/>
        <end position="466"/>
    </location>
</feature>
<feature type="compositionally biased region" description="Low complexity" evidence="1">
    <location>
        <begin position="497"/>
        <end position="511"/>
    </location>
</feature>
<gene>
    <name evidence="4" type="ORF">I316_01947</name>
</gene>
<keyword evidence="2" id="KW-0812">Transmembrane</keyword>
<feature type="compositionally biased region" description="Polar residues" evidence="1">
    <location>
        <begin position="206"/>
        <end position="221"/>
    </location>
</feature>
<dbReference type="EMBL" id="KI669496">
    <property type="protein sequence ID" value="OCF36075.1"/>
    <property type="molecule type" value="Genomic_DNA"/>
</dbReference>
<feature type="compositionally biased region" description="Polar residues" evidence="1">
    <location>
        <begin position="282"/>
        <end position="300"/>
    </location>
</feature>
<feature type="region of interest" description="Disordered" evidence="1">
    <location>
        <begin position="534"/>
        <end position="729"/>
    </location>
</feature>
<feature type="compositionally biased region" description="Polar residues" evidence="1">
    <location>
        <begin position="231"/>
        <end position="243"/>
    </location>
</feature>
<keyword evidence="5" id="KW-1185">Reference proteome</keyword>
<name>A0A1B9GYM9_9TREE</name>
<protein>
    <submittedName>
        <fullName evidence="4">Uncharacterized protein</fullName>
    </submittedName>
</protein>
<feature type="chain" id="PRO_5008627437" evidence="3">
    <location>
        <begin position="34"/>
        <end position="814"/>
    </location>
</feature>
<feature type="region of interest" description="Disordered" evidence="1">
    <location>
        <begin position="353"/>
        <end position="484"/>
    </location>
</feature>
<dbReference type="AlphaFoldDB" id="A0A1B9GYM9"/>
<feature type="region of interest" description="Disordered" evidence="1">
    <location>
        <begin position="497"/>
        <end position="521"/>
    </location>
</feature>
<feature type="region of interest" description="Disordered" evidence="1">
    <location>
        <begin position="113"/>
        <end position="309"/>
    </location>
</feature>
<feature type="compositionally biased region" description="Polar residues" evidence="1">
    <location>
        <begin position="624"/>
        <end position="634"/>
    </location>
</feature>
<evidence type="ECO:0000256" key="2">
    <source>
        <dbReference type="SAM" id="Phobius"/>
    </source>
</evidence>
<proteinExistence type="predicted"/>
<dbReference type="STRING" id="1296120.A0A1B9GYM9"/>
<dbReference type="OrthoDB" id="2565399at2759"/>
<feature type="transmembrane region" description="Helical" evidence="2">
    <location>
        <begin position="83"/>
        <end position="105"/>
    </location>
</feature>
<feature type="compositionally biased region" description="Low complexity" evidence="1">
    <location>
        <begin position="651"/>
        <end position="679"/>
    </location>
</feature>
<feature type="compositionally biased region" description="Basic and acidic residues" evidence="1">
    <location>
        <begin position="148"/>
        <end position="167"/>
    </location>
</feature>
<feature type="signal peptide" evidence="3">
    <location>
        <begin position="1"/>
        <end position="33"/>
    </location>
</feature>
<keyword evidence="2" id="KW-1133">Transmembrane helix</keyword>
<evidence type="ECO:0000313" key="4">
    <source>
        <dbReference type="EMBL" id="OCF36075.1"/>
    </source>
</evidence>
<evidence type="ECO:0000256" key="1">
    <source>
        <dbReference type="SAM" id="MobiDB-lite"/>
    </source>
</evidence>
<organism evidence="4 5">
    <name type="scientific">Kwoniella heveanensis BCC8398</name>
    <dbReference type="NCBI Taxonomy" id="1296120"/>
    <lineage>
        <taxon>Eukaryota</taxon>
        <taxon>Fungi</taxon>
        <taxon>Dikarya</taxon>
        <taxon>Basidiomycota</taxon>
        <taxon>Agaricomycotina</taxon>
        <taxon>Tremellomycetes</taxon>
        <taxon>Tremellales</taxon>
        <taxon>Cryptococcaceae</taxon>
        <taxon>Kwoniella</taxon>
    </lineage>
</organism>
<evidence type="ECO:0000313" key="5">
    <source>
        <dbReference type="Proteomes" id="UP000092666"/>
    </source>
</evidence>
<keyword evidence="3" id="KW-0732">Signal</keyword>
<sequence length="814" mass="86504">MHRSHSPPTHPTLPGLWLPVYLFNAVIYREVSGQSVTVSATATPTSTADADSDLDSNSGGCEYDGSVTDYLSCAKDKISTTTLIGAGIGVTLGIFALAFLCIWLTKRKRISAANQTSIGQRRSPTDFEDLEGRRKSNYLVPEITWDGASEKGQDVEDGQRTGSDTKKGRSSAIPPVPPILDLKRSNTQRSHHASATQKDRLRHDSSQSATSQNFHPQQATTRDPRVAQVEDATSLSEEGTRTSMVRKPSRRIPPPSILKDGTSGAATQDKSSALSHSRSLSDTPTPSTQMRRPSTVHTHTQPPPLRAQDQNKELGASVGGSAMTLQDAQIHKPLSPRAQARPIPFGRVAMPQQDAAGADPTVPLISRSGSPIPPISPRTLFVSNASDPSSSRVSSVYEPSVAASSISSSTTGGSTLAHDRTTDQPSIPTRAATDLPPAQGRDQTHTPKAINRSTTGSSNITTTAPNAKSHPPVPVPVPKLHGGRSLPLRGVSTSAVRPVSSASSASLALPTPRFPNTTSSIKQLRGNPEVLRSVLADSEANRSRTPSPAKRDTARIEVPARPTQVTQAAVSLQAPADSVKRTPSPAPSTSSIFSSRKRETMMVPPSEAQRASLMVDTHLRGRGRSSNAMPSLTDASRRSTLVVPDGEGRSRNGSVSSVSTDGRSRSPSPAPLSLTRPAAHAVRSQTLAAKQASVASVKHPAQPPDKVAGPITRPPVPRTDTRTSSNRTSLLPYKTRAKRNHPPTCSIWFSSGVEGASKDSHGDDATDTVRSERPDPGQILRCVREPGDQGFKAWMSIEVAAKSESGAMTLRERY</sequence>
<accession>A0A1B9GYM9</accession>
<feature type="compositionally biased region" description="Low complexity" evidence="1">
    <location>
        <begin position="271"/>
        <end position="281"/>
    </location>
</feature>
<reference evidence="5" key="2">
    <citation type="submission" date="2013-12" db="EMBL/GenBank/DDBJ databases">
        <title>Evolution of pathogenesis and genome organization in the Tremellales.</title>
        <authorList>
            <person name="Cuomo C."/>
            <person name="Litvintseva A."/>
            <person name="Heitman J."/>
            <person name="Chen Y."/>
            <person name="Sun S."/>
            <person name="Springer D."/>
            <person name="Dromer F."/>
            <person name="Young S."/>
            <person name="Zeng Q."/>
            <person name="Chapman S."/>
            <person name="Gujja S."/>
            <person name="Saif S."/>
            <person name="Birren B."/>
        </authorList>
    </citation>
    <scope>NUCLEOTIDE SEQUENCE [LARGE SCALE GENOMIC DNA]</scope>
    <source>
        <strain evidence="5">BCC8398</strain>
    </source>
</reference>
<feature type="region of interest" description="Disordered" evidence="1">
    <location>
        <begin position="753"/>
        <end position="779"/>
    </location>
</feature>